<dbReference type="Proteomes" id="UP000824133">
    <property type="component" value="Unassembled WGS sequence"/>
</dbReference>
<evidence type="ECO:0000259" key="2">
    <source>
        <dbReference type="Pfam" id="PF13786"/>
    </source>
</evidence>
<organism evidence="3 4">
    <name type="scientific">Candidatus Olsenella excrementavium</name>
    <dbReference type="NCBI Taxonomy" id="2838709"/>
    <lineage>
        <taxon>Bacteria</taxon>
        <taxon>Bacillati</taxon>
        <taxon>Actinomycetota</taxon>
        <taxon>Coriobacteriia</taxon>
        <taxon>Coriobacteriales</taxon>
        <taxon>Atopobiaceae</taxon>
        <taxon>Olsenella</taxon>
    </lineage>
</organism>
<dbReference type="EMBL" id="DXCP01000016">
    <property type="protein sequence ID" value="HIY79262.1"/>
    <property type="molecule type" value="Genomic_DNA"/>
</dbReference>
<proteinExistence type="predicted"/>
<feature type="transmembrane region" description="Helical" evidence="1">
    <location>
        <begin position="62"/>
        <end position="85"/>
    </location>
</feature>
<protein>
    <submittedName>
        <fullName evidence="3">DUF4179 domain-containing protein</fullName>
    </submittedName>
</protein>
<keyword evidence="1" id="KW-0472">Membrane</keyword>
<evidence type="ECO:0000313" key="3">
    <source>
        <dbReference type="EMBL" id="HIY79262.1"/>
    </source>
</evidence>
<name>A0A9D2CHK9_9ACTN</name>
<dbReference type="InterPro" id="IPR025436">
    <property type="entry name" value="DUF4179"/>
</dbReference>
<dbReference type="AlphaFoldDB" id="A0A9D2CHK9"/>
<sequence>MSSPLDSYTASMDGLRLPDEAKSRMVEALREAEKSARPAAPAEVLTMPVRHPRRHVRRWARVAAGLALALALGGGATIAVAAGVLPNPADVLSDVFDGAPARTELLNEVGHPIGASATSNGVTVTAEAVVGDRSNYAVAYSIEFDDPAALEGLGLHDGGTLTYVGDAFLRVDGAMGGGGFARLYDADPGDNTLQLVQVMGVQTWNDAGIVGRTARFSMSKLEIFTDEGEIETLAAGDWNFKFEMNYVDTTVDLPDGQTTTWQGSDVTIDAVAVSSLGVTVDYTIDRQIGDLGPSGQMSDEALAEQAAVLGLPVIVTFADGTTFDATDANGSSVKRDDGTSTVSKATTYDRIVDAGDIVSVTVGDVEIPVSAA</sequence>
<gene>
    <name evidence="3" type="ORF">IAA42_02365</name>
</gene>
<reference evidence="3" key="1">
    <citation type="journal article" date="2021" name="PeerJ">
        <title>Extensive microbial diversity within the chicken gut microbiome revealed by metagenomics and culture.</title>
        <authorList>
            <person name="Gilroy R."/>
            <person name="Ravi A."/>
            <person name="Getino M."/>
            <person name="Pursley I."/>
            <person name="Horton D.L."/>
            <person name="Alikhan N.F."/>
            <person name="Baker D."/>
            <person name="Gharbi K."/>
            <person name="Hall N."/>
            <person name="Watson M."/>
            <person name="Adriaenssens E.M."/>
            <person name="Foster-Nyarko E."/>
            <person name="Jarju S."/>
            <person name="Secka A."/>
            <person name="Antonio M."/>
            <person name="Oren A."/>
            <person name="Chaudhuri R.R."/>
            <person name="La Ragione R."/>
            <person name="Hildebrand F."/>
            <person name="Pallen M.J."/>
        </authorList>
    </citation>
    <scope>NUCLEOTIDE SEQUENCE</scope>
    <source>
        <strain evidence="3">ChiHjej10B9-743</strain>
    </source>
</reference>
<keyword evidence="1" id="KW-0812">Transmembrane</keyword>
<dbReference type="Gene3D" id="2.60.40.1630">
    <property type="entry name" value="bacillus anthracis domain"/>
    <property type="match status" value="1"/>
</dbReference>
<evidence type="ECO:0000256" key="1">
    <source>
        <dbReference type="SAM" id="Phobius"/>
    </source>
</evidence>
<evidence type="ECO:0000313" key="4">
    <source>
        <dbReference type="Proteomes" id="UP000824133"/>
    </source>
</evidence>
<keyword evidence="1" id="KW-1133">Transmembrane helix</keyword>
<comment type="caution">
    <text evidence="3">The sequence shown here is derived from an EMBL/GenBank/DDBJ whole genome shotgun (WGS) entry which is preliminary data.</text>
</comment>
<dbReference type="Pfam" id="PF13786">
    <property type="entry name" value="DUF4179"/>
    <property type="match status" value="1"/>
</dbReference>
<accession>A0A9D2CHK9</accession>
<reference evidence="3" key="2">
    <citation type="submission" date="2021-04" db="EMBL/GenBank/DDBJ databases">
        <authorList>
            <person name="Gilroy R."/>
        </authorList>
    </citation>
    <scope>NUCLEOTIDE SEQUENCE</scope>
    <source>
        <strain evidence="3">ChiHjej10B9-743</strain>
    </source>
</reference>
<feature type="domain" description="DUF4179" evidence="2">
    <location>
        <begin position="56"/>
        <end position="143"/>
    </location>
</feature>